<dbReference type="Pfam" id="PF04082">
    <property type="entry name" value="Fungal_trans"/>
    <property type="match status" value="1"/>
</dbReference>
<feature type="compositionally biased region" description="Low complexity" evidence="8">
    <location>
        <begin position="796"/>
        <end position="810"/>
    </location>
</feature>
<dbReference type="CDD" id="cd12148">
    <property type="entry name" value="fungal_TF_MHR"/>
    <property type="match status" value="1"/>
</dbReference>
<evidence type="ECO:0000256" key="2">
    <source>
        <dbReference type="ARBA" id="ARBA00022723"/>
    </source>
</evidence>
<evidence type="ECO:0000256" key="6">
    <source>
        <dbReference type="ARBA" id="ARBA00023163"/>
    </source>
</evidence>
<dbReference type="PROSITE" id="PS50048">
    <property type="entry name" value="ZN2_CY6_FUNGAL_2"/>
    <property type="match status" value="1"/>
</dbReference>
<organism evidence="10 11">
    <name type="scientific">Podospora aff. communis PSN243</name>
    <dbReference type="NCBI Taxonomy" id="3040156"/>
    <lineage>
        <taxon>Eukaryota</taxon>
        <taxon>Fungi</taxon>
        <taxon>Dikarya</taxon>
        <taxon>Ascomycota</taxon>
        <taxon>Pezizomycotina</taxon>
        <taxon>Sordariomycetes</taxon>
        <taxon>Sordariomycetidae</taxon>
        <taxon>Sordariales</taxon>
        <taxon>Podosporaceae</taxon>
        <taxon>Podospora</taxon>
    </lineage>
</organism>
<evidence type="ECO:0000256" key="5">
    <source>
        <dbReference type="ARBA" id="ARBA00023125"/>
    </source>
</evidence>
<evidence type="ECO:0000256" key="3">
    <source>
        <dbReference type="ARBA" id="ARBA00022833"/>
    </source>
</evidence>
<feature type="compositionally biased region" description="Low complexity" evidence="8">
    <location>
        <begin position="38"/>
        <end position="48"/>
    </location>
</feature>
<reference evidence="10" key="1">
    <citation type="journal article" date="2023" name="Mol. Phylogenet. Evol.">
        <title>Genome-scale phylogeny and comparative genomics of the fungal order Sordariales.</title>
        <authorList>
            <person name="Hensen N."/>
            <person name="Bonometti L."/>
            <person name="Westerberg I."/>
            <person name="Brannstrom I.O."/>
            <person name="Guillou S."/>
            <person name="Cros-Aarteil S."/>
            <person name="Calhoun S."/>
            <person name="Haridas S."/>
            <person name="Kuo A."/>
            <person name="Mondo S."/>
            <person name="Pangilinan J."/>
            <person name="Riley R."/>
            <person name="LaButti K."/>
            <person name="Andreopoulos B."/>
            <person name="Lipzen A."/>
            <person name="Chen C."/>
            <person name="Yan M."/>
            <person name="Daum C."/>
            <person name="Ng V."/>
            <person name="Clum A."/>
            <person name="Steindorff A."/>
            <person name="Ohm R.A."/>
            <person name="Martin F."/>
            <person name="Silar P."/>
            <person name="Natvig D.O."/>
            <person name="Lalanne C."/>
            <person name="Gautier V."/>
            <person name="Ament-Velasquez S.L."/>
            <person name="Kruys A."/>
            <person name="Hutchinson M.I."/>
            <person name="Powell A.J."/>
            <person name="Barry K."/>
            <person name="Miller A.N."/>
            <person name="Grigoriev I.V."/>
            <person name="Debuchy R."/>
            <person name="Gladieux P."/>
            <person name="Hiltunen Thoren M."/>
            <person name="Johannesson H."/>
        </authorList>
    </citation>
    <scope>NUCLEOTIDE SEQUENCE</scope>
    <source>
        <strain evidence="10">PSN243</strain>
    </source>
</reference>
<dbReference type="GO" id="GO:0006351">
    <property type="term" value="P:DNA-templated transcription"/>
    <property type="evidence" value="ECO:0007669"/>
    <property type="project" value="InterPro"/>
</dbReference>
<name>A0AAV9GPV5_9PEZI</name>
<comment type="caution">
    <text evidence="10">The sequence shown here is derived from an EMBL/GenBank/DDBJ whole genome shotgun (WGS) entry which is preliminary data.</text>
</comment>
<dbReference type="Proteomes" id="UP001321760">
    <property type="component" value="Unassembled WGS sequence"/>
</dbReference>
<keyword evidence="5" id="KW-0238">DNA-binding</keyword>
<keyword evidence="6" id="KW-0804">Transcription</keyword>
<feature type="compositionally biased region" description="Gly residues" evidence="8">
    <location>
        <begin position="57"/>
        <end position="74"/>
    </location>
</feature>
<evidence type="ECO:0000313" key="10">
    <source>
        <dbReference type="EMBL" id="KAK4450089.1"/>
    </source>
</evidence>
<feature type="domain" description="Zn(2)-C6 fungal-type" evidence="9">
    <location>
        <begin position="85"/>
        <end position="114"/>
    </location>
</feature>
<dbReference type="InterPro" id="IPR052202">
    <property type="entry name" value="Yeast_MetPath_Reg"/>
</dbReference>
<dbReference type="PROSITE" id="PS00463">
    <property type="entry name" value="ZN2_CY6_FUNGAL_1"/>
    <property type="match status" value="1"/>
</dbReference>
<dbReference type="GO" id="GO:0043565">
    <property type="term" value="F:sequence-specific DNA binding"/>
    <property type="evidence" value="ECO:0007669"/>
    <property type="project" value="TreeGrafter"/>
</dbReference>
<feature type="region of interest" description="Disordered" evidence="8">
    <location>
        <begin position="246"/>
        <end position="273"/>
    </location>
</feature>
<dbReference type="SMART" id="SM00906">
    <property type="entry name" value="Fungal_trans"/>
    <property type="match status" value="1"/>
</dbReference>
<dbReference type="PANTHER" id="PTHR47782:SF1">
    <property type="entry name" value="PYRIMIDINE PATHWAY REGULATORY PROTEIN 1"/>
    <property type="match status" value="1"/>
</dbReference>
<dbReference type="InterPro" id="IPR036864">
    <property type="entry name" value="Zn2-C6_fun-type_DNA-bd_sf"/>
</dbReference>
<gene>
    <name evidence="10" type="ORF">QBC34DRAFT_297766</name>
</gene>
<dbReference type="FunFam" id="4.10.240.10:FF:000006">
    <property type="entry name" value="Positive regulator of purine utilization"/>
    <property type="match status" value="1"/>
</dbReference>
<feature type="region of interest" description="Disordered" evidence="8">
    <location>
        <begin position="775"/>
        <end position="820"/>
    </location>
</feature>
<dbReference type="InterPro" id="IPR001138">
    <property type="entry name" value="Zn2Cys6_DnaBD"/>
</dbReference>
<dbReference type="PANTHER" id="PTHR47782">
    <property type="entry name" value="ZN(II)2CYS6 TRANSCRIPTION FACTOR (EUROFUNG)-RELATED"/>
    <property type="match status" value="1"/>
</dbReference>
<accession>A0AAV9GPV5</accession>
<evidence type="ECO:0000256" key="4">
    <source>
        <dbReference type="ARBA" id="ARBA00023015"/>
    </source>
</evidence>
<dbReference type="EMBL" id="MU865934">
    <property type="protein sequence ID" value="KAK4450089.1"/>
    <property type="molecule type" value="Genomic_DNA"/>
</dbReference>
<evidence type="ECO:0000256" key="7">
    <source>
        <dbReference type="ARBA" id="ARBA00023242"/>
    </source>
</evidence>
<evidence type="ECO:0000259" key="9">
    <source>
        <dbReference type="PROSITE" id="PS50048"/>
    </source>
</evidence>
<feature type="region of interest" description="Disordered" evidence="8">
    <location>
        <begin position="164"/>
        <end position="204"/>
    </location>
</feature>
<dbReference type="CDD" id="cd00067">
    <property type="entry name" value="GAL4"/>
    <property type="match status" value="1"/>
</dbReference>
<dbReference type="SUPFAM" id="SSF57701">
    <property type="entry name" value="Zn2/Cys6 DNA-binding domain"/>
    <property type="match status" value="1"/>
</dbReference>
<evidence type="ECO:0000256" key="8">
    <source>
        <dbReference type="SAM" id="MobiDB-lite"/>
    </source>
</evidence>
<evidence type="ECO:0000256" key="1">
    <source>
        <dbReference type="ARBA" id="ARBA00004123"/>
    </source>
</evidence>
<keyword evidence="11" id="KW-1185">Reference proteome</keyword>
<reference evidence="10" key="2">
    <citation type="submission" date="2023-05" db="EMBL/GenBank/DDBJ databases">
        <authorList>
            <consortium name="Lawrence Berkeley National Laboratory"/>
            <person name="Steindorff A."/>
            <person name="Hensen N."/>
            <person name="Bonometti L."/>
            <person name="Westerberg I."/>
            <person name="Brannstrom I.O."/>
            <person name="Guillou S."/>
            <person name="Cros-Aarteil S."/>
            <person name="Calhoun S."/>
            <person name="Haridas S."/>
            <person name="Kuo A."/>
            <person name="Mondo S."/>
            <person name="Pangilinan J."/>
            <person name="Riley R."/>
            <person name="Labutti K."/>
            <person name="Andreopoulos B."/>
            <person name="Lipzen A."/>
            <person name="Chen C."/>
            <person name="Yanf M."/>
            <person name="Daum C."/>
            <person name="Ng V."/>
            <person name="Clum A."/>
            <person name="Ohm R."/>
            <person name="Martin F."/>
            <person name="Silar P."/>
            <person name="Natvig D."/>
            <person name="Lalanne C."/>
            <person name="Gautier V."/>
            <person name="Ament-Velasquez S.L."/>
            <person name="Kruys A."/>
            <person name="Hutchinson M.I."/>
            <person name="Powell A.J."/>
            <person name="Barry K."/>
            <person name="Miller A.N."/>
            <person name="Grigoriev I.V."/>
            <person name="Debuchy R."/>
            <person name="Gladieux P."/>
            <person name="Thoren M.H."/>
            <person name="Johannesson H."/>
        </authorList>
    </citation>
    <scope>NUCLEOTIDE SEQUENCE</scope>
    <source>
        <strain evidence="10">PSN243</strain>
    </source>
</reference>
<evidence type="ECO:0000313" key="11">
    <source>
        <dbReference type="Proteomes" id="UP001321760"/>
    </source>
</evidence>
<dbReference type="AlphaFoldDB" id="A0AAV9GPV5"/>
<feature type="compositionally biased region" description="Polar residues" evidence="8">
    <location>
        <begin position="167"/>
        <end position="185"/>
    </location>
</feature>
<dbReference type="SMART" id="SM00066">
    <property type="entry name" value="GAL4"/>
    <property type="match status" value="1"/>
</dbReference>
<sequence>MPAPAQQQHHHSRASPSPDVHPNKRARQSSPGPDKDSPTASLPSATSPTEEHPHDGLGLGGGGGASGKGGGGATGQSSGFRNVSACNRCRLRKNRCDQKLPSCASCEKAGVPCVGYDPITKKEIPRSYIFYLETRVEQLEALLSSNNIAFPAAENLEYCSKRGGNGATASSVRSPTTEAGGSTVSDPADSASGAKNEGNGDDASRLHKLVSKSGFSGIPGAANPRHLGAASGVSFARVVLAAVQSSVSDQRSTSDKGGVRPYKSIAGNGPPTGAGASMRDSFFGLHTKPTIHPAPFPERSVGKKLMTLYFEYSNPQIPVLHRGEFNEMFERAYAEEARVRGPRELYMLNMVYAIGGAIILGEGGKSDDMAAPGQKQAQPEEYHASAIVHLESCLGSGGGLEELQAVLLLANFALLRPVPPGLWYIIGVAVRLAVDLGLHYEDGKDVESGFGAAVSQQSESVAREKGRREWVRDLRRRLWWCTYSFDRLVSVCVGRPFGISDQVITTEFPSLLEDRFISQNGFQEPPAEMLRPTYKLIAHHYFRLRLLQSEILQVLQFQQTQMARSGGLNQRNPFMHTSLPSPFLSKFDSFRSWRIDIDKRLYEWKNSAPTKQDTGVRFSTEFFDLNYWQAVIMLYRQSLSVPAMFEGEYHTSKEVDSPSMYSMELREDEDRVYLKVAEAGQKILRLYRQLHLIGLVNYTYLATHHLFMAGISYLYAIWHSPIVRSRLTMDEVDFTVLAATSVFTDLMEKCPPAEACRDAFDRTVKATVKMANSTGGFGQTLQHRPTMDRSRPMDWSSTRADSASQLSSSSNKRGGGHQHRGSIDQLAVAAAAASDVSSVSDAYSNSASSLSQLSAFAKQQQQQQKQFRLKSEPSDSGTSGFSMMRNLPLPPRSNASAGDNTNTVGSQVGTPEAIDPSLMGSPVLGQMSSPIVSMAPPGFQQAQQQQQQPDGVFGFGGLQGMDFLQGLDGAGPGMDGAVDFGMGDQMDLGFGLGWEGLHHDFSEGQQVDLFDGFFFGGQQGNGGAGMGGGM</sequence>
<keyword evidence="3" id="KW-0862">Zinc</keyword>
<keyword evidence="4" id="KW-0805">Transcription regulation</keyword>
<keyword evidence="7" id="KW-0539">Nucleus</keyword>
<dbReference type="CDD" id="cd14723">
    <property type="entry name" value="ZIP_Ppr1"/>
    <property type="match status" value="1"/>
</dbReference>
<feature type="region of interest" description="Disordered" evidence="8">
    <location>
        <begin position="1"/>
        <end position="77"/>
    </location>
</feature>
<dbReference type="GO" id="GO:0008270">
    <property type="term" value="F:zinc ion binding"/>
    <property type="evidence" value="ECO:0007669"/>
    <property type="project" value="InterPro"/>
</dbReference>
<proteinExistence type="predicted"/>
<comment type="subcellular location">
    <subcellularLocation>
        <location evidence="1">Nucleus</location>
    </subcellularLocation>
</comment>
<feature type="compositionally biased region" description="Low complexity" evidence="8">
    <location>
        <begin position="855"/>
        <end position="864"/>
    </location>
</feature>
<dbReference type="InterPro" id="IPR007219">
    <property type="entry name" value="XnlR_reg_dom"/>
</dbReference>
<protein>
    <submittedName>
        <fullName evidence="10">Positive regulator of purine utilization</fullName>
    </submittedName>
</protein>
<dbReference type="Pfam" id="PF00172">
    <property type="entry name" value="Zn_clus"/>
    <property type="match status" value="1"/>
</dbReference>
<dbReference type="GO" id="GO:0045944">
    <property type="term" value="P:positive regulation of transcription by RNA polymerase II"/>
    <property type="evidence" value="ECO:0007669"/>
    <property type="project" value="TreeGrafter"/>
</dbReference>
<keyword evidence="2" id="KW-0479">Metal-binding</keyword>
<feature type="region of interest" description="Disordered" evidence="8">
    <location>
        <begin position="855"/>
        <end position="900"/>
    </location>
</feature>
<dbReference type="GO" id="GO:0000981">
    <property type="term" value="F:DNA-binding transcription factor activity, RNA polymerase II-specific"/>
    <property type="evidence" value="ECO:0007669"/>
    <property type="project" value="InterPro"/>
</dbReference>
<dbReference type="GO" id="GO:0005634">
    <property type="term" value="C:nucleus"/>
    <property type="evidence" value="ECO:0007669"/>
    <property type="project" value="UniProtKB-SubCell"/>
</dbReference>
<dbReference type="Gene3D" id="4.10.240.10">
    <property type="entry name" value="Zn(2)-C6 fungal-type DNA-binding domain"/>
    <property type="match status" value="1"/>
</dbReference>